<dbReference type="PANTHER" id="PTHR43133">
    <property type="entry name" value="RNA POLYMERASE ECF-TYPE SIGMA FACTO"/>
    <property type="match status" value="1"/>
</dbReference>
<evidence type="ECO:0000256" key="3">
    <source>
        <dbReference type="ARBA" id="ARBA00023082"/>
    </source>
</evidence>
<dbReference type="NCBIfam" id="TIGR02985">
    <property type="entry name" value="Sig70_bacteroi1"/>
    <property type="match status" value="1"/>
</dbReference>
<dbReference type="PANTHER" id="PTHR43133:SF46">
    <property type="entry name" value="RNA POLYMERASE SIGMA-70 FACTOR ECF SUBFAMILY"/>
    <property type="match status" value="1"/>
</dbReference>
<comment type="caution">
    <text evidence="7">The sequence shown here is derived from an EMBL/GenBank/DDBJ whole genome shotgun (WGS) entry which is preliminary data.</text>
</comment>
<dbReference type="InterPro" id="IPR039425">
    <property type="entry name" value="RNA_pol_sigma-70-like"/>
</dbReference>
<evidence type="ECO:0000313" key="7">
    <source>
        <dbReference type="EMBL" id="MDT0557123.1"/>
    </source>
</evidence>
<dbReference type="CDD" id="cd06171">
    <property type="entry name" value="Sigma70_r4"/>
    <property type="match status" value="1"/>
</dbReference>
<dbReference type="InterPro" id="IPR013325">
    <property type="entry name" value="RNA_pol_sigma_r2"/>
</dbReference>
<dbReference type="EMBL" id="JAVRIA010000001">
    <property type="protein sequence ID" value="MDT0557123.1"/>
    <property type="molecule type" value="Genomic_DNA"/>
</dbReference>
<name>A0ABU2YG14_9FLAO</name>
<dbReference type="Gene3D" id="1.10.10.10">
    <property type="entry name" value="Winged helix-like DNA-binding domain superfamily/Winged helix DNA-binding domain"/>
    <property type="match status" value="1"/>
</dbReference>
<dbReference type="Proteomes" id="UP001259492">
    <property type="component" value="Unassembled WGS sequence"/>
</dbReference>
<feature type="domain" description="RNA polymerase sigma factor 70 region 4 type 2" evidence="6">
    <location>
        <begin position="112"/>
        <end position="160"/>
    </location>
</feature>
<keyword evidence="8" id="KW-1185">Reference proteome</keyword>
<dbReference type="SUPFAM" id="SSF88659">
    <property type="entry name" value="Sigma3 and sigma4 domains of RNA polymerase sigma factors"/>
    <property type="match status" value="1"/>
</dbReference>
<organism evidence="7 8">
    <name type="scientific">Microcosmobacter mediterraneus</name>
    <dbReference type="NCBI Taxonomy" id="3075607"/>
    <lineage>
        <taxon>Bacteria</taxon>
        <taxon>Pseudomonadati</taxon>
        <taxon>Bacteroidota</taxon>
        <taxon>Flavobacteriia</taxon>
        <taxon>Flavobacteriales</taxon>
        <taxon>Flavobacteriaceae</taxon>
        <taxon>Microcosmobacter</taxon>
    </lineage>
</organism>
<evidence type="ECO:0000313" key="8">
    <source>
        <dbReference type="Proteomes" id="UP001259492"/>
    </source>
</evidence>
<sequence length="170" mass="20062">MLKDLKKICDPEVFEDVFNLYGKDLRRFLFFKTKDIDTAEDILQDTFIKLWENCDTVNYSSVKGFLYTVANNLFLNSIKRNKVKQNIIAQLGSNYNLESPDFVLEEKEFLIKIEQTIASLPEKQREVFLMNRIEKKKYKEISELLDISVKAVEKRMHQALIIMRKEIGNV</sequence>
<proteinExistence type="inferred from homology"/>
<dbReference type="RefSeq" id="WP_311425896.1">
    <property type="nucleotide sequence ID" value="NZ_JAVRIA010000001.1"/>
</dbReference>
<dbReference type="InterPro" id="IPR013249">
    <property type="entry name" value="RNA_pol_sigma70_r4_t2"/>
</dbReference>
<dbReference type="NCBIfam" id="TIGR02937">
    <property type="entry name" value="sigma70-ECF"/>
    <property type="match status" value="1"/>
</dbReference>
<keyword evidence="2" id="KW-0805">Transcription regulation</keyword>
<dbReference type="Pfam" id="PF08281">
    <property type="entry name" value="Sigma70_r4_2"/>
    <property type="match status" value="1"/>
</dbReference>
<reference evidence="7 8" key="1">
    <citation type="submission" date="2023-09" db="EMBL/GenBank/DDBJ databases">
        <authorList>
            <person name="Rey-Velasco X."/>
        </authorList>
    </citation>
    <scope>NUCLEOTIDE SEQUENCE [LARGE SCALE GENOMIC DNA]</scope>
    <source>
        <strain evidence="7 8">W332</strain>
    </source>
</reference>
<accession>A0ABU2YG14</accession>
<evidence type="ECO:0000256" key="4">
    <source>
        <dbReference type="ARBA" id="ARBA00023163"/>
    </source>
</evidence>
<evidence type="ECO:0000259" key="6">
    <source>
        <dbReference type="Pfam" id="PF08281"/>
    </source>
</evidence>
<dbReference type="SUPFAM" id="SSF88946">
    <property type="entry name" value="Sigma2 domain of RNA polymerase sigma factors"/>
    <property type="match status" value="1"/>
</dbReference>
<dbReference type="InterPro" id="IPR007627">
    <property type="entry name" value="RNA_pol_sigma70_r2"/>
</dbReference>
<dbReference type="InterPro" id="IPR014327">
    <property type="entry name" value="RNA_pol_sigma70_bacteroid"/>
</dbReference>
<comment type="similarity">
    <text evidence="1">Belongs to the sigma-70 factor family. ECF subfamily.</text>
</comment>
<evidence type="ECO:0000256" key="2">
    <source>
        <dbReference type="ARBA" id="ARBA00023015"/>
    </source>
</evidence>
<gene>
    <name evidence="7" type="ORF">RM697_00600</name>
</gene>
<dbReference type="InterPro" id="IPR036388">
    <property type="entry name" value="WH-like_DNA-bd_sf"/>
</dbReference>
<evidence type="ECO:0000256" key="1">
    <source>
        <dbReference type="ARBA" id="ARBA00010641"/>
    </source>
</evidence>
<keyword evidence="3" id="KW-0731">Sigma factor</keyword>
<dbReference type="Pfam" id="PF04542">
    <property type="entry name" value="Sigma70_r2"/>
    <property type="match status" value="1"/>
</dbReference>
<dbReference type="InterPro" id="IPR013324">
    <property type="entry name" value="RNA_pol_sigma_r3/r4-like"/>
</dbReference>
<feature type="domain" description="RNA polymerase sigma-70 region 2" evidence="5">
    <location>
        <begin position="18"/>
        <end position="82"/>
    </location>
</feature>
<evidence type="ECO:0000259" key="5">
    <source>
        <dbReference type="Pfam" id="PF04542"/>
    </source>
</evidence>
<protein>
    <submittedName>
        <fullName evidence="7">RNA polymerase sigma-70 factor</fullName>
    </submittedName>
</protein>
<keyword evidence="4" id="KW-0804">Transcription</keyword>
<dbReference type="InterPro" id="IPR014284">
    <property type="entry name" value="RNA_pol_sigma-70_dom"/>
</dbReference>
<dbReference type="Gene3D" id="1.10.1740.10">
    <property type="match status" value="1"/>
</dbReference>